<accession>A0A448XNA5</accession>
<evidence type="ECO:0000313" key="2">
    <source>
        <dbReference type="EMBL" id="VEL40861.1"/>
    </source>
</evidence>
<evidence type="ECO:0000313" key="3">
    <source>
        <dbReference type="Proteomes" id="UP000784294"/>
    </source>
</evidence>
<organism evidence="2 3">
    <name type="scientific">Protopolystoma xenopodis</name>
    <dbReference type="NCBI Taxonomy" id="117903"/>
    <lineage>
        <taxon>Eukaryota</taxon>
        <taxon>Metazoa</taxon>
        <taxon>Spiralia</taxon>
        <taxon>Lophotrochozoa</taxon>
        <taxon>Platyhelminthes</taxon>
        <taxon>Monogenea</taxon>
        <taxon>Polyopisthocotylea</taxon>
        <taxon>Polystomatidea</taxon>
        <taxon>Polystomatidae</taxon>
        <taxon>Protopolystoma</taxon>
    </lineage>
</organism>
<proteinExistence type="predicted"/>
<name>A0A448XNA5_9PLAT</name>
<dbReference type="EMBL" id="CAAALY010266773">
    <property type="protein sequence ID" value="VEL40861.1"/>
    <property type="molecule type" value="Genomic_DNA"/>
</dbReference>
<dbReference type="Proteomes" id="UP000784294">
    <property type="component" value="Unassembled WGS sequence"/>
</dbReference>
<keyword evidence="3" id="KW-1185">Reference proteome</keyword>
<gene>
    <name evidence="2" type="ORF">PXEA_LOCUS34301</name>
</gene>
<feature type="compositionally biased region" description="Acidic residues" evidence="1">
    <location>
        <begin position="1"/>
        <end position="12"/>
    </location>
</feature>
<sequence length="41" mass="4458">MASFTDEADYDAGETFGNDPSQWANAREFTASNAVTVSRNI</sequence>
<protein>
    <submittedName>
        <fullName evidence="2">Uncharacterized protein</fullName>
    </submittedName>
</protein>
<reference evidence="2" key="1">
    <citation type="submission" date="2018-11" db="EMBL/GenBank/DDBJ databases">
        <authorList>
            <consortium name="Pathogen Informatics"/>
        </authorList>
    </citation>
    <scope>NUCLEOTIDE SEQUENCE</scope>
</reference>
<dbReference type="AlphaFoldDB" id="A0A448XNA5"/>
<comment type="caution">
    <text evidence="2">The sequence shown here is derived from an EMBL/GenBank/DDBJ whole genome shotgun (WGS) entry which is preliminary data.</text>
</comment>
<evidence type="ECO:0000256" key="1">
    <source>
        <dbReference type="SAM" id="MobiDB-lite"/>
    </source>
</evidence>
<feature type="region of interest" description="Disordered" evidence="1">
    <location>
        <begin position="1"/>
        <end position="24"/>
    </location>
</feature>